<dbReference type="AlphaFoldDB" id="A0A931CG75"/>
<dbReference type="InterPro" id="IPR036513">
    <property type="entry name" value="STAS_dom_sf"/>
</dbReference>
<dbReference type="EMBL" id="JADQTO010000027">
    <property type="protein sequence ID" value="MBG0567407.1"/>
    <property type="molecule type" value="Genomic_DNA"/>
</dbReference>
<dbReference type="InterPro" id="IPR002645">
    <property type="entry name" value="STAS_dom"/>
</dbReference>
<name>A0A931CG75_9ACTN</name>
<proteinExistence type="predicted"/>
<keyword evidence="3" id="KW-1185">Reference proteome</keyword>
<evidence type="ECO:0000313" key="2">
    <source>
        <dbReference type="EMBL" id="MBG0567407.1"/>
    </source>
</evidence>
<sequence length="117" mass="12779">MSGGRPSGTRIAGTRVGDRLLITLYGSLDAMSVGALQTQLFDMAQVHDLIGLGVPVRQIHIDLAEVDFCDAAGLRMLLAARRVAEARKATCHLHDPQPHLRWLLRATQAADLFHLET</sequence>
<dbReference type="Pfam" id="PF13466">
    <property type="entry name" value="STAS_2"/>
    <property type="match status" value="1"/>
</dbReference>
<gene>
    <name evidence="2" type="ORF">I4J89_38775</name>
</gene>
<dbReference type="Gene3D" id="3.30.750.24">
    <property type="entry name" value="STAS domain"/>
    <property type="match status" value="1"/>
</dbReference>
<comment type="caution">
    <text evidence="2">The sequence shown here is derived from an EMBL/GenBank/DDBJ whole genome shotgun (WGS) entry which is preliminary data.</text>
</comment>
<dbReference type="Proteomes" id="UP000598146">
    <property type="component" value="Unassembled WGS sequence"/>
</dbReference>
<feature type="domain" description="STAS" evidence="1">
    <location>
        <begin position="20"/>
        <end position="117"/>
    </location>
</feature>
<dbReference type="CDD" id="cd07043">
    <property type="entry name" value="STAS_anti-anti-sigma_factors"/>
    <property type="match status" value="1"/>
</dbReference>
<dbReference type="InterPro" id="IPR058548">
    <property type="entry name" value="MlaB-like_STAS"/>
</dbReference>
<organism evidence="2 3">
    <name type="scientific">Actinoplanes aureus</name>
    <dbReference type="NCBI Taxonomy" id="2792083"/>
    <lineage>
        <taxon>Bacteria</taxon>
        <taxon>Bacillati</taxon>
        <taxon>Actinomycetota</taxon>
        <taxon>Actinomycetes</taxon>
        <taxon>Micromonosporales</taxon>
        <taxon>Micromonosporaceae</taxon>
        <taxon>Actinoplanes</taxon>
    </lineage>
</organism>
<dbReference type="PROSITE" id="PS50801">
    <property type="entry name" value="STAS"/>
    <property type="match status" value="1"/>
</dbReference>
<accession>A0A931CG75</accession>
<protein>
    <submittedName>
        <fullName evidence="2">STAS domain-containing protein</fullName>
    </submittedName>
</protein>
<evidence type="ECO:0000259" key="1">
    <source>
        <dbReference type="PROSITE" id="PS50801"/>
    </source>
</evidence>
<reference evidence="2" key="1">
    <citation type="submission" date="2020-11" db="EMBL/GenBank/DDBJ databases">
        <title>Isolation and identification of active actinomycetes.</title>
        <authorList>
            <person name="Sun X."/>
        </authorList>
    </citation>
    <scope>NUCLEOTIDE SEQUENCE</scope>
    <source>
        <strain evidence="2">NEAU-A11</strain>
    </source>
</reference>
<dbReference type="SUPFAM" id="SSF52091">
    <property type="entry name" value="SpoIIaa-like"/>
    <property type="match status" value="1"/>
</dbReference>
<dbReference type="RefSeq" id="WP_196419183.1">
    <property type="nucleotide sequence ID" value="NZ_JADQTO010000027.1"/>
</dbReference>
<evidence type="ECO:0000313" key="3">
    <source>
        <dbReference type="Proteomes" id="UP000598146"/>
    </source>
</evidence>